<dbReference type="InterPro" id="IPR011032">
    <property type="entry name" value="GroES-like_sf"/>
</dbReference>
<dbReference type="InterPro" id="IPR002328">
    <property type="entry name" value="ADH_Zn_CS"/>
</dbReference>
<reference evidence="13 14" key="1">
    <citation type="submission" date="2020-03" db="EMBL/GenBank/DDBJ databases">
        <title>A novel species.</title>
        <authorList>
            <person name="Gao J."/>
        </authorList>
    </citation>
    <scope>NUCLEOTIDE SEQUENCE [LARGE SCALE GENOMIC DNA]</scope>
    <source>
        <strain evidence="13 14">QMT-12</strain>
    </source>
</reference>
<evidence type="ECO:0000256" key="2">
    <source>
        <dbReference type="ARBA" id="ARBA00008072"/>
    </source>
</evidence>
<evidence type="ECO:0000313" key="13">
    <source>
        <dbReference type="EMBL" id="QIQ01875.1"/>
    </source>
</evidence>
<evidence type="ECO:0000259" key="12">
    <source>
        <dbReference type="SMART" id="SM00829"/>
    </source>
</evidence>
<sequence>MSSAPSTYRAVQVAADGSLEPTHRQLTDPTRGHVRLRVEACGVCHTDAYGFQPHPETEQGRVPGHEVVGVIDAVGEGVTRWAVGDRVGVGFLAGHCGECVSCRRGDFVTCKDQPKTGLEVDGGYAEYMIARQTGLVAIPDGMPSADVAPLLCAGLTTYNGVLNSSVRPGSVVGILGIGGLGHLGLQYADKMGMHVVALARGTDKEKLARELGADEYIDSSGTDAVAALNELGGADVIVATASSGDVASGLIAGLADHGRLMILGASPVTVGPDDLKDRGIRILGSLTGTPIQNEDNLAFARRQGVKALIEERPLDEAPAAVDRMLSGKARFRMVLVP</sequence>
<evidence type="ECO:0000256" key="11">
    <source>
        <dbReference type="RuleBase" id="RU361277"/>
    </source>
</evidence>
<dbReference type="EC" id="1.1.1.1" evidence="3"/>
<evidence type="ECO:0000256" key="8">
    <source>
        <dbReference type="ARBA" id="ARBA00023027"/>
    </source>
</evidence>
<dbReference type="Pfam" id="PF08240">
    <property type="entry name" value="ADH_N"/>
    <property type="match status" value="1"/>
</dbReference>
<keyword evidence="5 11" id="KW-0479">Metal-binding</keyword>
<comment type="catalytic activity">
    <reaction evidence="9">
        <text>a secondary alcohol + NAD(+) = a ketone + NADH + H(+)</text>
        <dbReference type="Rhea" id="RHEA:10740"/>
        <dbReference type="ChEBI" id="CHEBI:15378"/>
        <dbReference type="ChEBI" id="CHEBI:17087"/>
        <dbReference type="ChEBI" id="CHEBI:35681"/>
        <dbReference type="ChEBI" id="CHEBI:57540"/>
        <dbReference type="ChEBI" id="CHEBI:57945"/>
        <dbReference type="EC" id="1.1.1.1"/>
    </reaction>
</comment>
<evidence type="ECO:0000256" key="1">
    <source>
        <dbReference type="ARBA" id="ARBA00001947"/>
    </source>
</evidence>
<dbReference type="PANTHER" id="PTHR42940">
    <property type="entry name" value="ALCOHOL DEHYDROGENASE 1-RELATED"/>
    <property type="match status" value="1"/>
</dbReference>
<dbReference type="Pfam" id="PF00107">
    <property type="entry name" value="ADH_zinc_N"/>
    <property type="match status" value="1"/>
</dbReference>
<gene>
    <name evidence="13" type="ORF">HA039_05845</name>
</gene>
<dbReference type="InterPro" id="IPR036291">
    <property type="entry name" value="NAD(P)-bd_dom_sf"/>
</dbReference>
<dbReference type="Gene3D" id="3.90.180.10">
    <property type="entry name" value="Medium-chain alcohol dehydrogenases, catalytic domain"/>
    <property type="match status" value="1"/>
</dbReference>
<evidence type="ECO:0000256" key="3">
    <source>
        <dbReference type="ARBA" id="ARBA00013190"/>
    </source>
</evidence>
<dbReference type="RefSeq" id="WP_167024758.1">
    <property type="nucleotide sequence ID" value="NZ_CP050177.1"/>
</dbReference>
<dbReference type="SUPFAM" id="SSF51735">
    <property type="entry name" value="NAD(P)-binding Rossmann-fold domains"/>
    <property type="match status" value="1"/>
</dbReference>
<evidence type="ECO:0000256" key="10">
    <source>
        <dbReference type="ARBA" id="ARBA00049243"/>
    </source>
</evidence>
<accession>A0A6G9GUH9</accession>
<keyword evidence="6 11" id="KW-0862">Zinc</keyword>
<evidence type="ECO:0000313" key="14">
    <source>
        <dbReference type="Proteomes" id="UP000501179"/>
    </source>
</evidence>
<organism evidence="13 14">
    <name type="scientific">Streptomyces liangshanensis</name>
    <dbReference type="NCBI Taxonomy" id="2717324"/>
    <lineage>
        <taxon>Bacteria</taxon>
        <taxon>Bacillati</taxon>
        <taxon>Actinomycetota</taxon>
        <taxon>Actinomycetes</taxon>
        <taxon>Kitasatosporales</taxon>
        <taxon>Streptomycetaceae</taxon>
        <taxon>Streptomyces</taxon>
    </lineage>
</organism>
<proteinExistence type="inferred from homology"/>
<evidence type="ECO:0000256" key="4">
    <source>
        <dbReference type="ARBA" id="ARBA00016352"/>
    </source>
</evidence>
<evidence type="ECO:0000256" key="9">
    <source>
        <dbReference type="ARBA" id="ARBA00049164"/>
    </source>
</evidence>
<comment type="cofactor">
    <cofactor evidence="1 11">
        <name>Zn(2+)</name>
        <dbReference type="ChEBI" id="CHEBI:29105"/>
    </cofactor>
</comment>
<name>A0A6G9GUH9_9ACTN</name>
<dbReference type="PROSITE" id="PS00059">
    <property type="entry name" value="ADH_ZINC"/>
    <property type="match status" value="1"/>
</dbReference>
<dbReference type="AlphaFoldDB" id="A0A6G9GUH9"/>
<dbReference type="FunFam" id="3.40.50.720:FF:000039">
    <property type="entry name" value="Alcohol dehydrogenase AdhP"/>
    <property type="match status" value="1"/>
</dbReference>
<evidence type="ECO:0000256" key="7">
    <source>
        <dbReference type="ARBA" id="ARBA00023002"/>
    </source>
</evidence>
<dbReference type="GO" id="GO:0004022">
    <property type="term" value="F:alcohol dehydrogenase (NAD+) activity"/>
    <property type="evidence" value="ECO:0007669"/>
    <property type="project" value="UniProtKB-EC"/>
</dbReference>
<dbReference type="GO" id="GO:0008270">
    <property type="term" value="F:zinc ion binding"/>
    <property type="evidence" value="ECO:0007669"/>
    <property type="project" value="InterPro"/>
</dbReference>
<dbReference type="InterPro" id="IPR013154">
    <property type="entry name" value="ADH-like_N"/>
</dbReference>
<dbReference type="KEGG" id="slia:HA039_05845"/>
<dbReference type="Proteomes" id="UP000501179">
    <property type="component" value="Chromosome"/>
</dbReference>
<feature type="domain" description="Enoyl reductase (ER)" evidence="12">
    <location>
        <begin position="14"/>
        <end position="335"/>
    </location>
</feature>
<keyword evidence="7" id="KW-0560">Oxidoreductase</keyword>
<comment type="similarity">
    <text evidence="2 11">Belongs to the zinc-containing alcohol dehydrogenase family.</text>
</comment>
<keyword evidence="8" id="KW-0520">NAD</keyword>
<dbReference type="SUPFAM" id="SSF50129">
    <property type="entry name" value="GroES-like"/>
    <property type="match status" value="1"/>
</dbReference>
<dbReference type="Gene3D" id="3.40.50.720">
    <property type="entry name" value="NAD(P)-binding Rossmann-like Domain"/>
    <property type="match status" value="1"/>
</dbReference>
<dbReference type="InterPro" id="IPR020843">
    <property type="entry name" value="ER"/>
</dbReference>
<evidence type="ECO:0000256" key="5">
    <source>
        <dbReference type="ARBA" id="ARBA00022723"/>
    </source>
</evidence>
<keyword evidence="14" id="KW-1185">Reference proteome</keyword>
<dbReference type="EMBL" id="CP050177">
    <property type="protein sequence ID" value="QIQ01875.1"/>
    <property type="molecule type" value="Genomic_DNA"/>
</dbReference>
<protein>
    <recommendedName>
        <fullName evidence="4">Alcohol dehydrogenase</fullName>
        <ecNumber evidence="3">1.1.1.1</ecNumber>
    </recommendedName>
</protein>
<dbReference type="PANTHER" id="PTHR42940:SF7">
    <property type="entry name" value="ALCOHOL DEHYDROGENASE-LIKE N-TERMINAL DOMAIN-CONTAINING PROTEIN"/>
    <property type="match status" value="1"/>
</dbReference>
<comment type="catalytic activity">
    <reaction evidence="10">
        <text>a primary alcohol + NAD(+) = an aldehyde + NADH + H(+)</text>
        <dbReference type="Rhea" id="RHEA:10736"/>
        <dbReference type="ChEBI" id="CHEBI:15378"/>
        <dbReference type="ChEBI" id="CHEBI:15734"/>
        <dbReference type="ChEBI" id="CHEBI:17478"/>
        <dbReference type="ChEBI" id="CHEBI:57540"/>
        <dbReference type="ChEBI" id="CHEBI:57945"/>
        <dbReference type="EC" id="1.1.1.1"/>
    </reaction>
</comment>
<dbReference type="GO" id="GO:0005737">
    <property type="term" value="C:cytoplasm"/>
    <property type="evidence" value="ECO:0007669"/>
    <property type="project" value="TreeGrafter"/>
</dbReference>
<evidence type="ECO:0000256" key="6">
    <source>
        <dbReference type="ARBA" id="ARBA00022833"/>
    </source>
</evidence>
<dbReference type="SMART" id="SM00829">
    <property type="entry name" value="PKS_ER"/>
    <property type="match status" value="1"/>
</dbReference>
<dbReference type="InterPro" id="IPR013149">
    <property type="entry name" value="ADH-like_C"/>
</dbReference>